<keyword evidence="2" id="KW-1185">Reference proteome</keyword>
<dbReference type="AlphaFoldDB" id="A0A8T2UVA2"/>
<protein>
    <submittedName>
        <fullName evidence="1">Uncharacterized protein</fullName>
    </submittedName>
</protein>
<organism evidence="1 2">
    <name type="scientific">Ceratopteris richardii</name>
    <name type="common">Triangle waterfern</name>
    <dbReference type="NCBI Taxonomy" id="49495"/>
    <lineage>
        <taxon>Eukaryota</taxon>
        <taxon>Viridiplantae</taxon>
        <taxon>Streptophyta</taxon>
        <taxon>Embryophyta</taxon>
        <taxon>Tracheophyta</taxon>
        <taxon>Polypodiopsida</taxon>
        <taxon>Polypodiidae</taxon>
        <taxon>Polypodiales</taxon>
        <taxon>Pteridineae</taxon>
        <taxon>Pteridaceae</taxon>
        <taxon>Parkerioideae</taxon>
        <taxon>Ceratopteris</taxon>
    </lineage>
</organism>
<sequence length="227" mass="25237">MCRDSTPYRTTARPCTSHASSLRRSESWFSPYLMSKTRSRKSCKSYGCDKHIVRIVQVQKSEIIVEADIFTFPSVVQKLTGNNTTPMQCSRMSDCQDVLVSTTHHVQSESHSREQKLDGSASSSCASEARITFGRNNIDLQSTSCSSGGAPNISEGYDYSQISQSSKNRSLSAGDNQRGVNEQVYESIFYDRDSSCPTNEMDIWDALTSNDPLPDVTMIPPLFSQLL</sequence>
<evidence type="ECO:0000313" key="2">
    <source>
        <dbReference type="Proteomes" id="UP000825935"/>
    </source>
</evidence>
<name>A0A8T2UVA2_CERRI</name>
<proteinExistence type="predicted"/>
<dbReference type="Proteomes" id="UP000825935">
    <property type="component" value="Chromosome 4"/>
</dbReference>
<comment type="caution">
    <text evidence="1">The sequence shown here is derived from an EMBL/GenBank/DDBJ whole genome shotgun (WGS) entry which is preliminary data.</text>
</comment>
<gene>
    <name evidence="1" type="ORF">KP509_04G049900</name>
</gene>
<dbReference type="EMBL" id="CM035409">
    <property type="protein sequence ID" value="KAH7439202.1"/>
    <property type="molecule type" value="Genomic_DNA"/>
</dbReference>
<accession>A0A8T2UVA2</accession>
<evidence type="ECO:0000313" key="1">
    <source>
        <dbReference type="EMBL" id="KAH7439202.1"/>
    </source>
</evidence>
<reference evidence="1" key="1">
    <citation type="submission" date="2021-08" db="EMBL/GenBank/DDBJ databases">
        <title>WGS assembly of Ceratopteris richardii.</title>
        <authorList>
            <person name="Marchant D.B."/>
            <person name="Chen G."/>
            <person name="Jenkins J."/>
            <person name="Shu S."/>
            <person name="Leebens-Mack J."/>
            <person name="Grimwood J."/>
            <person name="Schmutz J."/>
            <person name="Soltis P."/>
            <person name="Soltis D."/>
            <person name="Chen Z.-H."/>
        </authorList>
    </citation>
    <scope>NUCLEOTIDE SEQUENCE</scope>
    <source>
        <strain evidence="1">Whitten #5841</strain>
        <tissue evidence="1">Leaf</tissue>
    </source>
</reference>